<sequence>MTNPTILIDLLPDLRRDLFGPARMARLAELGDVFAPDLRVAAEQRLEYDIVVTGWGSARFPDRLLPEDRLRMIAHSAGTIRKVVPRALVTDGVRVSQAASGMAVSVAELALYLTLSLMRNLAQVDRHMQRGDWAGASGFGLGRTIAGTRIGVIGASRVGRAYIERLTGMGAEVVVTDPYLTRREAEAMGVQLCDLDELLRSCAVVALHAPVTDETRGMLTARRLALIPDGGILVNTARSAVLDSGALLSELRSGRLSAALDVYDVEPLPADDPLWTLPNVLLTPHIGAVTTHSRAMQGDVVVDEIDRFVAGAPLAFEVTDLTYDRLA</sequence>
<evidence type="ECO:0000313" key="6">
    <source>
        <dbReference type="Proteomes" id="UP000419743"/>
    </source>
</evidence>
<organism evidence="5 6">
    <name type="scientific">Occultella aeris</name>
    <dbReference type="NCBI Taxonomy" id="2761496"/>
    <lineage>
        <taxon>Bacteria</taxon>
        <taxon>Bacillati</taxon>
        <taxon>Actinomycetota</taxon>
        <taxon>Actinomycetes</taxon>
        <taxon>Micrococcales</taxon>
        <taxon>Ruaniaceae</taxon>
        <taxon>Occultella</taxon>
    </lineage>
</organism>
<dbReference type="PANTHER" id="PTHR42789:SF1">
    <property type="entry name" value="D-ISOMER SPECIFIC 2-HYDROXYACID DEHYDROGENASE FAMILY PROTEIN (AFU_ORTHOLOGUE AFUA_6G10090)"/>
    <property type="match status" value="1"/>
</dbReference>
<dbReference type="Pfam" id="PF02826">
    <property type="entry name" value="2-Hacid_dh_C"/>
    <property type="match status" value="1"/>
</dbReference>
<keyword evidence="3" id="KW-0520">NAD</keyword>
<evidence type="ECO:0000256" key="3">
    <source>
        <dbReference type="ARBA" id="ARBA00023027"/>
    </source>
</evidence>
<gene>
    <name evidence="5" type="ORF">HALOF300_04039</name>
</gene>
<dbReference type="InterPro" id="IPR036291">
    <property type="entry name" value="NAD(P)-bd_dom_sf"/>
</dbReference>
<dbReference type="Proteomes" id="UP000419743">
    <property type="component" value="Unassembled WGS sequence"/>
</dbReference>
<evidence type="ECO:0000259" key="4">
    <source>
        <dbReference type="Pfam" id="PF02826"/>
    </source>
</evidence>
<comment type="similarity">
    <text evidence="1">Belongs to the D-isomer specific 2-hydroxyacid dehydrogenase family.</text>
</comment>
<evidence type="ECO:0000256" key="2">
    <source>
        <dbReference type="ARBA" id="ARBA00023002"/>
    </source>
</evidence>
<dbReference type="GO" id="GO:0016491">
    <property type="term" value="F:oxidoreductase activity"/>
    <property type="evidence" value="ECO:0007669"/>
    <property type="project" value="UniProtKB-KW"/>
</dbReference>
<dbReference type="GO" id="GO:0051287">
    <property type="term" value="F:NAD binding"/>
    <property type="evidence" value="ECO:0007669"/>
    <property type="project" value="InterPro"/>
</dbReference>
<dbReference type="RefSeq" id="WP_156742661.1">
    <property type="nucleotide sequence ID" value="NZ_CACRYJ010000058.1"/>
</dbReference>
<dbReference type="PANTHER" id="PTHR42789">
    <property type="entry name" value="D-ISOMER SPECIFIC 2-HYDROXYACID DEHYDROGENASE FAMILY PROTEIN (AFU_ORTHOLOGUE AFUA_6G10090)"/>
    <property type="match status" value="1"/>
</dbReference>
<evidence type="ECO:0000313" key="5">
    <source>
        <dbReference type="EMBL" id="VZO39343.1"/>
    </source>
</evidence>
<keyword evidence="2 5" id="KW-0560">Oxidoreductase</keyword>
<dbReference type="CDD" id="cd12167">
    <property type="entry name" value="2-Hacid_dh_8"/>
    <property type="match status" value="1"/>
</dbReference>
<dbReference type="Gene3D" id="3.40.50.720">
    <property type="entry name" value="NAD(P)-binding Rossmann-like Domain"/>
    <property type="match status" value="2"/>
</dbReference>
<dbReference type="EC" id="1.1.1.-" evidence="5"/>
<feature type="domain" description="D-isomer specific 2-hydroxyacid dehydrogenase NAD-binding" evidence="4">
    <location>
        <begin position="112"/>
        <end position="287"/>
    </location>
</feature>
<evidence type="ECO:0000256" key="1">
    <source>
        <dbReference type="ARBA" id="ARBA00005854"/>
    </source>
</evidence>
<dbReference type="SUPFAM" id="SSF52283">
    <property type="entry name" value="Formate/glycerate dehydrogenase catalytic domain-like"/>
    <property type="match status" value="1"/>
</dbReference>
<protein>
    <submittedName>
        <fullName evidence="5">D-2-hydroxyisocaproate dehydrogenase</fullName>
        <ecNumber evidence="5">1.1.1.-</ecNumber>
    </submittedName>
</protein>
<dbReference type="InterPro" id="IPR050857">
    <property type="entry name" value="D-2-hydroxyacid_DH"/>
</dbReference>
<name>A0A7M4DPF7_9MICO</name>
<proteinExistence type="inferred from homology"/>
<accession>A0A7M4DPF7</accession>
<reference evidence="5 6" key="1">
    <citation type="submission" date="2019-11" db="EMBL/GenBank/DDBJ databases">
        <authorList>
            <person name="Criscuolo A."/>
        </authorList>
    </citation>
    <scope>NUCLEOTIDE SEQUENCE [LARGE SCALE GENOMIC DNA]</scope>
    <source>
        <strain evidence="5">CIP111667</strain>
    </source>
</reference>
<dbReference type="EMBL" id="CACRYJ010000058">
    <property type="protein sequence ID" value="VZO39343.1"/>
    <property type="molecule type" value="Genomic_DNA"/>
</dbReference>
<comment type="caution">
    <text evidence="5">The sequence shown here is derived from an EMBL/GenBank/DDBJ whole genome shotgun (WGS) entry which is preliminary data.</text>
</comment>
<keyword evidence="6" id="KW-1185">Reference proteome</keyword>
<dbReference type="AlphaFoldDB" id="A0A7M4DPF7"/>
<dbReference type="SUPFAM" id="SSF51735">
    <property type="entry name" value="NAD(P)-binding Rossmann-fold domains"/>
    <property type="match status" value="1"/>
</dbReference>
<dbReference type="InterPro" id="IPR006140">
    <property type="entry name" value="D-isomer_DH_NAD-bd"/>
</dbReference>